<dbReference type="Pfam" id="PF04082">
    <property type="entry name" value="Fungal_trans"/>
    <property type="match status" value="1"/>
</dbReference>
<feature type="domain" description="Zn(2)-C6 fungal-type" evidence="7">
    <location>
        <begin position="25"/>
        <end position="56"/>
    </location>
</feature>
<evidence type="ECO:0000256" key="1">
    <source>
        <dbReference type="ARBA" id="ARBA00022723"/>
    </source>
</evidence>
<dbReference type="GO" id="GO:0000981">
    <property type="term" value="F:DNA-binding transcription factor activity, RNA polymerase II-specific"/>
    <property type="evidence" value="ECO:0007669"/>
    <property type="project" value="InterPro"/>
</dbReference>
<dbReference type="InterPro" id="IPR052761">
    <property type="entry name" value="Fungal_Detox/Toxin_TFs"/>
</dbReference>
<proteinExistence type="predicted"/>
<evidence type="ECO:0000256" key="2">
    <source>
        <dbReference type="ARBA" id="ARBA00023015"/>
    </source>
</evidence>
<keyword evidence="4" id="KW-0804">Transcription</keyword>
<keyword evidence="3" id="KW-0238">DNA-binding</keyword>
<name>A0AAN5YJK3_ASPLE</name>
<dbReference type="Gene3D" id="4.10.240.10">
    <property type="entry name" value="Zn(2)-C6 fungal-type DNA-binding domain"/>
    <property type="match status" value="1"/>
</dbReference>
<dbReference type="GO" id="GO:0008270">
    <property type="term" value="F:zinc ion binding"/>
    <property type="evidence" value="ECO:0007669"/>
    <property type="project" value="InterPro"/>
</dbReference>
<gene>
    <name evidence="8" type="ORF">CNMCM8927_000080</name>
</gene>
<dbReference type="InterPro" id="IPR036864">
    <property type="entry name" value="Zn2-C6_fun-type_DNA-bd_sf"/>
</dbReference>
<dbReference type="CDD" id="cd12148">
    <property type="entry name" value="fungal_TF_MHR"/>
    <property type="match status" value="1"/>
</dbReference>
<dbReference type="CDD" id="cd00067">
    <property type="entry name" value="GAL4"/>
    <property type="match status" value="1"/>
</dbReference>
<dbReference type="GO" id="GO:0003677">
    <property type="term" value="F:DNA binding"/>
    <property type="evidence" value="ECO:0007669"/>
    <property type="project" value="UniProtKB-KW"/>
</dbReference>
<keyword evidence="2" id="KW-0805">Transcription regulation</keyword>
<evidence type="ECO:0000256" key="3">
    <source>
        <dbReference type="ARBA" id="ARBA00023125"/>
    </source>
</evidence>
<evidence type="ECO:0000313" key="8">
    <source>
        <dbReference type="EMBL" id="KAF4202535.1"/>
    </source>
</evidence>
<dbReference type="EMBL" id="JAAAPU010000102">
    <property type="protein sequence ID" value="KAF4202535.1"/>
    <property type="molecule type" value="Genomic_DNA"/>
</dbReference>
<comment type="caution">
    <text evidence="8">The sequence shown here is derived from an EMBL/GenBank/DDBJ whole genome shotgun (WGS) entry which is preliminary data.</text>
</comment>
<evidence type="ECO:0000256" key="5">
    <source>
        <dbReference type="ARBA" id="ARBA00023242"/>
    </source>
</evidence>
<dbReference type="Pfam" id="PF00172">
    <property type="entry name" value="Zn_clus"/>
    <property type="match status" value="1"/>
</dbReference>
<evidence type="ECO:0000313" key="9">
    <source>
        <dbReference type="Proteomes" id="UP000649114"/>
    </source>
</evidence>
<dbReference type="AlphaFoldDB" id="A0AAN5YJK3"/>
<accession>A0AAN5YJK3</accession>
<dbReference type="PROSITE" id="PS50048">
    <property type="entry name" value="ZN2_CY6_FUNGAL_2"/>
    <property type="match status" value="1"/>
</dbReference>
<feature type="region of interest" description="Disordered" evidence="6">
    <location>
        <begin position="618"/>
        <end position="659"/>
    </location>
</feature>
<dbReference type="PANTHER" id="PTHR47425:SF2">
    <property type="entry name" value="FARB-RELATED"/>
    <property type="match status" value="1"/>
</dbReference>
<reference evidence="8" key="1">
    <citation type="journal article" date="2020" name="bioRxiv">
        <title>Genomic and phenotypic heterogeneity of clinical isolates of the human pathogens Aspergillus fumigatus, Aspergillus lentulus and Aspergillus fumigatiaffinis.</title>
        <authorList>
            <person name="dos Santos R.A.C."/>
            <person name="Steenwyk J.L."/>
            <person name="Rivero-Menendez O."/>
            <person name="Mead M.E."/>
            <person name="Silva L.P."/>
            <person name="Bastos R.W."/>
            <person name="Alastruey-Izquierdo A."/>
            <person name="Goldman G.H."/>
            <person name="Rokas A."/>
        </authorList>
    </citation>
    <scope>NUCLEOTIDE SEQUENCE</scope>
    <source>
        <strain evidence="8">CNM-CM8927</strain>
    </source>
</reference>
<keyword evidence="1" id="KW-0479">Metal-binding</keyword>
<dbReference type="SUPFAM" id="SSF57701">
    <property type="entry name" value="Zn2/Cys6 DNA-binding domain"/>
    <property type="match status" value="1"/>
</dbReference>
<dbReference type="InterPro" id="IPR007219">
    <property type="entry name" value="XnlR_reg_dom"/>
</dbReference>
<feature type="region of interest" description="Disordered" evidence="6">
    <location>
        <begin position="55"/>
        <end position="77"/>
    </location>
</feature>
<dbReference type="PANTHER" id="PTHR47425">
    <property type="entry name" value="FARB-RELATED"/>
    <property type="match status" value="1"/>
</dbReference>
<reference evidence="8" key="2">
    <citation type="submission" date="2020-04" db="EMBL/GenBank/DDBJ databases">
        <authorList>
            <person name="Santos R.A.C."/>
            <person name="Steenwyk J.L."/>
            <person name="Rivero-Menendez O."/>
            <person name="Mead M.E."/>
            <person name="Silva L.P."/>
            <person name="Bastos R.W."/>
            <person name="Alastruey-Izquierdo A."/>
            <person name="Goldman G.H."/>
            <person name="Rokas A."/>
        </authorList>
    </citation>
    <scope>NUCLEOTIDE SEQUENCE</scope>
    <source>
        <strain evidence="8">CNM-CM8927</strain>
    </source>
</reference>
<sequence>MVDPSTARNYSPSRNRPRVKRAAIACEHCHQRKTRCDVMHGVPCTNCRLDKVHCTKRPPRNATGRNPRGKSQRQACDGPAHVAYGLSPSGEQASDTSAVLPAGPSAIRSVLTVNMNRLPVAYYAFLDLSPIGHLPENEVLFLESQGCLHLPSRPVVETLLSHYFLYVHPTLPLVDESRMWLVYRQADQHKGELPLLLFHSMLFAAVPFVPEYVAKECGFPSLLTARDDFYRKANMLYTHMPDSDHITISQSALLLSYYNTSSDAMCNSTWLSVAIEHAKAESAHRYDELGTITDKSRVMLKRLWWCCVLRDRIISLGMRRTLQISPDQFNTVGASISLTDMQDELGGSEVYQADTKLALTWALIRLCHFASAVTDLLCILYPSFPDSEWGWNYTPEAHWESLQHASSSLSAWEADFVHRVDNDAVSQRQPSTSFFKKLTNVYHQAARIALCNHACQLAAQFERPQTIIDLGHYKSELLDAVSTMTDQLRQLIAANMAKYLPVSTMAYTVLPLILLGLNLSLSSTPMARHRNAQQLSLFAEVNRLYSRKYDVARLCMMVDRAVQFAKPNVLKLGQPTKRVGQAVSFVDMFDQEPDSYAGLCLYLDSLLSGQARVGQARAQRLGSTMSHQPQALPSSRESTQSVAVEEPDLKPDSKPTPINPHDHFHNVPLSSVLLTLHLNQSLSGMLQGLESDTNESTGPVAGHINDTIMDEDIQPEVLLQQSQGDCPEDSHFLNLLAILGE</sequence>
<dbReference type="SMART" id="SM00066">
    <property type="entry name" value="GAL4"/>
    <property type="match status" value="1"/>
</dbReference>
<organism evidence="8 9">
    <name type="scientific">Aspergillus lentulus</name>
    <dbReference type="NCBI Taxonomy" id="293939"/>
    <lineage>
        <taxon>Eukaryota</taxon>
        <taxon>Fungi</taxon>
        <taxon>Dikarya</taxon>
        <taxon>Ascomycota</taxon>
        <taxon>Pezizomycotina</taxon>
        <taxon>Eurotiomycetes</taxon>
        <taxon>Eurotiomycetidae</taxon>
        <taxon>Eurotiales</taxon>
        <taxon>Aspergillaceae</taxon>
        <taxon>Aspergillus</taxon>
        <taxon>Aspergillus subgen. Fumigati</taxon>
    </lineage>
</organism>
<keyword evidence="5" id="KW-0539">Nucleus</keyword>
<evidence type="ECO:0000259" key="7">
    <source>
        <dbReference type="PROSITE" id="PS50048"/>
    </source>
</evidence>
<dbReference type="PROSITE" id="PS00463">
    <property type="entry name" value="ZN2_CY6_FUNGAL_1"/>
    <property type="match status" value="1"/>
</dbReference>
<dbReference type="InterPro" id="IPR001138">
    <property type="entry name" value="Zn2Cys6_DnaBD"/>
</dbReference>
<dbReference type="GO" id="GO:0006351">
    <property type="term" value="P:DNA-templated transcription"/>
    <property type="evidence" value="ECO:0007669"/>
    <property type="project" value="InterPro"/>
</dbReference>
<feature type="compositionally biased region" description="Polar residues" evidence="6">
    <location>
        <begin position="621"/>
        <end position="642"/>
    </location>
</feature>
<evidence type="ECO:0000256" key="4">
    <source>
        <dbReference type="ARBA" id="ARBA00023163"/>
    </source>
</evidence>
<dbReference type="Proteomes" id="UP000649114">
    <property type="component" value="Unassembled WGS sequence"/>
</dbReference>
<evidence type="ECO:0000256" key="6">
    <source>
        <dbReference type="SAM" id="MobiDB-lite"/>
    </source>
</evidence>
<protein>
    <recommendedName>
        <fullName evidence="7">Zn(2)-C6 fungal-type domain-containing protein</fullName>
    </recommendedName>
</protein>